<proteinExistence type="predicted"/>
<name>A0A448WUZ8_9PLAT</name>
<dbReference type="AlphaFoldDB" id="A0A448WUZ8"/>
<evidence type="ECO:0000313" key="2">
    <source>
        <dbReference type="Proteomes" id="UP000784294"/>
    </source>
</evidence>
<sequence length="162" mass="16987">MRYNLSGSLQSSRGADLLLTDSSQIPEGLFTSAAQPTGLLKLPISPVGRRLDASVRVASLSSGQLHLWHQVGSQAQGTHVHAITLARVPFSHPVPSSSTDSTPSFVTPSKDCAACADFSAAGMSSPPTLRPASGQTHLIASTNLGSDNLSSFYQVNLRELMT</sequence>
<dbReference type="EMBL" id="CAAALY010048107">
    <property type="protein sequence ID" value="VEL20811.1"/>
    <property type="molecule type" value="Genomic_DNA"/>
</dbReference>
<organism evidence="1 2">
    <name type="scientific">Protopolystoma xenopodis</name>
    <dbReference type="NCBI Taxonomy" id="117903"/>
    <lineage>
        <taxon>Eukaryota</taxon>
        <taxon>Metazoa</taxon>
        <taxon>Spiralia</taxon>
        <taxon>Lophotrochozoa</taxon>
        <taxon>Platyhelminthes</taxon>
        <taxon>Monogenea</taxon>
        <taxon>Polyopisthocotylea</taxon>
        <taxon>Polystomatidea</taxon>
        <taxon>Polystomatidae</taxon>
        <taxon>Protopolystoma</taxon>
    </lineage>
</organism>
<keyword evidence="2" id="KW-1185">Reference proteome</keyword>
<evidence type="ECO:0000313" key="1">
    <source>
        <dbReference type="EMBL" id="VEL20811.1"/>
    </source>
</evidence>
<protein>
    <submittedName>
        <fullName evidence="1">Uncharacterized protein</fullName>
    </submittedName>
</protein>
<accession>A0A448WUZ8</accession>
<dbReference type="Proteomes" id="UP000784294">
    <property type="component" value="Unassembled WGS sequence"/>
</dbReference>
<comment type="caution">
    <text evidence="1">The sequence shown here is derived from an EMBL/GenBank/DDBJ whole genome shotgun (WGS) entry which is preliminary data.</text>
</comment>
<reference evidence="1" key="1">
    <citation type="submission" date="2018-11" db="EMBL/GenBank/DDBJ databases">
        <authorList>
            <consortium name="Pathogen Informatics"/>
        </authorList>
    </citation>
    <scope>NUCLEOTIDE SEQUENCE</scope>
</reference>
<gene>
    <name evidence="1" type="ORF">PXEA_LOCUS14251</name>
</gene>